<name>A0AA47L9J5_VIBPH</name>
<dbReference type="Proteomes" id="UP001156560">
    <property type="component" value="Plasmid pHLA"/>
</dbReference>
<sequence length="362" mass="40740">MENDINQKLLRIKSQYLSDDFIDTLKLKYTNFRVGSKRKSQLLEKIASRLADGDSIVNVLDSLYEAYKSQQPKSQETKFVKYLADRYRYRPVISYMLAPFFDKTTIGVAYAIEKKTAAYKVIRICVSQLQRKQQMRGAGFLGIVGPIIGVGLIMLICSLAHLYIYAVLFKGLNIKPTPIMTFAREFTKTVYELSPFITGTLVIYGTWVVWSLPNQINRRLTKLPPWNVVDAINSAITLQTFNALLKVGMPSSEALKLVGSHSTPYVKHWCQKMRLNMIGGKSEGQALACDFFSREPRIEIESYATTSDFTNKLDDITEEVFANTEMLVKKLTTGIMLGCMMAVLTVNAIVGLSISSIGQTLN</sequence>
<evidence type="ECO:0000313" key="2">
    <source>
        <dbReference type="EMBL" id="WAT93704.1"/>
    </source>
</evidence>
<geneLocation type="plasmid" evidence="2 3">
    <name>pHLA</name>
</geneLocation>
<keyword evidence="1" id="KW-0812">Transmembrane</keyword>
<feature type="transmembrane region" description="Helical" evidence="1">
    <location>
        <begin position="193"/>
        <end position="212"/>
    </location>
</feature>
<evidence type="ECO:0000256" key="1">
    <source>
        <dbReference type="SAM" id="Phobius"/>
    </source>
</evidence>
<keyword evidence="1" id="KW-0472">Membrane</keyword>
<organism evidence="2 3">
    <name type="scientific">Vibrio parahaemolyticus</name>
    <dbReference type="NCBI Taxonomy" id="670"/>
    <lineage>
        <taxon>Bacteria</taxon>
        <taxon>Pseudomonadati</taxon>
        <taxon>Pseudomonadota</taxon>
        <taxon>Gammaproteobacteria</taxon>
        <taxon>Vibrionales</taxon>
        <taxon>Vibrionaceae</taxon>
        <taxon>Vibrio</taxon>
    </lineage>
</organism>
<feature type="transmembrane region" description="Helical" evidence="1">
    <location>
        <begin position="140"/>
        <end position="166"/>
    </location>
</feature>
<dbReference type="RefSeq" id="WP_025634128.1">
    <property type="nucleotide sequence ID" value="NZ_CP114196.1"/>
</dbReference>
<keyword evidence="2" id="KW-0614">Plasmid</keyword>
<reference evidence="2" key="1">
    <citation type="submission" date="2022-12" db="EMBL/GenBank/DDBJ databases">
        <title>Vibrio parahaemolyticus become highly virulent by producing novel Tc toxins.</title>
        <authorList>
            <person name="Yang F."/>
            <person name="You Y."/>
            <person name="Lai Q."/>
            <person name="Xu L."/>
            <person name="Li F."/>
        </authorList>
    </citation>
    <scope>NUCLEOTIDE SEQUENCE</scope>
    <source>
        <strain evidence="2">Vp-HL-202005</strain>
        <plasmid evidence="2">pHLA</plasmid>
    </source>
</reference>
<accession>A0AA47L9J5</accession>
<dbReference type="AlphaFoldDB" id="A0AA47L9J5"/>
<dbReference type="EMBL" id="CP114196">
    <property type="protein sequence ID" value="WAT93704.1"/>
    <property type="molecule type" value="Genomic_DNA"/>
</dbReference>
<feature type="transmembrane region" description="Helical" evidence="1">
    <location>
        <begin position="335"/>
        <end position="357"/>
    </location>
</feature>
<keyword evidence="1" id="KW-1133">Transmembrane helix</keyword>
<proteinExistence type="predicted"/>
<evidence type="ECO:0008006" key="4">
    <source>
        <dbReference type="Google" id="ProtNLM"/>
    </source>
</evidence>
<gene>
    <name evidence="2" type="ORF">O1Q84_26675</name>
</gene>
<evidence type="ECO:0000313" key="3">
    <source>
        <dbReference type="Proteomes" id="UP001156560"/>
    </source>
</evidence>
<protein>
    <recommendedName>
        <fullName evidence="4">Type II secretion system protein GspF domain-containing protein</fullName>
    </recommendedName>
</protein>